<dbReference type="PANTHER" id="PTHR43447">
    <property type="entry name" value="ALPHA-AMYLASE"/>
    <property type="match status" value="1"/>
</dbReference>
<dbReference type="PIRSF" id="PIRSF001021">
    <property type="entry name" value="Alph-amls_thrmst"/>
    <property type="match status" value="1"/>
</dbReference>
<dbReference type="AlphaFoldDB" id="A0A0D7B0V3"/>
<keyword evidence="3" id="KW-0479">Metal-binding</keyword>
<dbReference type="Proteomes" id="UP000054007">
    <property type="component" value="Unassembled WGS sequence"/>
</dbReference>
<evidence type="ECO:0000256" key="2">
    <source>
        <dbReference type="ARBA" id="ARBA00008061"/>
    </source>
</evidence>
<comment type="similarity">
    <text evidence="2">Belongs to the glycosyl hydrolase 13 family.</text>
</comment>
<dbReference type="EMBL" id="KN880717">
    <property type="protein sequence ID" value="KIY63156.1"/>
    <property type="molecule type" value="Genomic_DNA"/>
</dbReference>
<reference evidence="8 9" key="1">
    <citation type="journal article" date="2015" name="Fungal Genet. Biol.">
        <title>Evolution of novel wood decay mechanisms in Agaricales revealed by the genome sequences of Fistulina hepatica and Cylindrobasidium torrendii.</title>
        <authorList>
            <person name="Floudas D."/>
            <person name="Held B.W."/>
            <person name="Riley R."/>
            <person name="Nagy L.G."/>
            <person name="Koehler G."/>
            <person name="Ransdell A.S."/>
            <person name="Younus H."/>
            <person name="Chow J."/>
            <person name="Chiniquy J."/>
            <person name="Lipzen A."/>
            <person name="Tritt A."/>
            <person name="Sun H."/>
            <person name="Haridas S."/>
            <person name="LaButti K."/>
            <person name="Ohm R.A."/>
            <person name="Kues U."/>
            <person name="Blanchette R.A."/>
            <person name="Grigoriev I.V."/>
            <person name="Minto R.E."/>
            <person name="Hibbett D.S."/>
        </authorList>
    </citation>
    <scope>NUCLEOTIDE SEQUENCE [LARGE SCALE GENOMIC DNA]</scope>
    <source>
        <strain evidence="8 9">FP15055 ss-10</strain>
    </source>
</reference>
<accession>A0A0D7B0V3</accession>
<keyword evidence="5" id="KW-0119">Carbohydrate metabolism</keyword>
<evidence type="ECO:0000256" key="3">
    <source>
        <dbReference type="ARBA" id="ARBA00022723"/>
    </source>
</evidence>
<organism evidence="8 9">
    <name type="scientific">Cylindrobasidium torrendii FP15055 ss-10</name>
    <dbReference type="NCBI Taxonomy" id="1314674"/>
    <lineage>
        <taxon>Eukaryota</taxon>
        <taxon>Fungi</taxon>
        <taxon>Dikarya</taxon>
        <taxon>Basidiomycota</taxon>
        <taxon>Agaricomycotina</taxon>
        <taxon>Agaricomycetes</taxon>
        <taxon>Agaricomycetidae</taxon>
        <taxon>Agaricales</taxon>
        <taxon>Marasmiineae</taxon>
        <taxon>Physalacriaceae</taxon>
        <taxon>Cylindrobasidium</taxon>
    </lineage>
</organism>
<dbReference type="OrthoDB" id="550577at2759"/>
<proteinExistence type="inferred from homology"/>
<evidence type="ECO:0000259" key="7">
    <source>
        <dbReference type="SMART" id="SM00642"/>
    </source>
</evidence>
<dbReference type="GO" id="GO:0005509">
    <property type="term" value="F:calcium ion binding"/>
    <property type="evidence" value="ECO:0007669"/>
    <property type="project" value="InterPro"/>
</dbReference>
<dbReference type="SMART" id="SM00642">
    <property type="entry name" value="Aamy"/>
    <property type="match status" value="1"/>
</dbReference>
<name>A0A0D7B0V3_9AGAR</name>
<dbReference type="CDD" id="cd11318">
    <property type="entry name" value="AmyAc_bac_fung_AmyA"/>
    <property type="match status" value="1"/>
</dbReference>
<dbReference type="NCBIfam" id="NF006968">
    <property type="entry name" value="PRK09441.1-1"/>
    <property type="match status" value="1"/>
</dbReference>
<keyword evidence="6" id="KW-0326">Glycosidase</keyword>
<comment type="cofactor">
    <cofactor evidence="1">
        <name>Ca(2+)</name>
        <dbReference type="ChEBI" id="CHEBI:29108"/>
    </cofactor>
</comment>
<dbReference type="GO" id="GO:0004553">
    <property type="term" value="F:hydrolase activity, hydrolyzing O-glycosyl compounds"/>
    <property type="evidence" value="ECO:0007669"/>
    <property type="project" value="InterPro"/>
</dbReference>
<evidence type="ECO:0000256" key="4">
    <source>
        <dbReference type="ARBA" id="ARBA00022801"/>
    </source>
</evidence>
<keyword evidence="9" id="KW-1185">Reference proteome</keyword>
<dbReference type="Gene3D" id="3.20.20.80">
    <property type="entry name" value="Glycosidases"/>
    <property type="match status" value="1"/>
</dbReference>
<evidence type="ECO:0000313" key="9">
    <source>
        <dbReference type="Proteomes" id="UP000054007"/>
    </source>
</evidence>
<dbReference type="Gene3D" id="2.40.30.140">
    <property type="match status" value="1"/>
</dbReference>
<feature type="domain" description="Glycosyl hydrolase family 13 catalytic" evidence="7">
    <location>
        <begin position="16"/>
        <end position="402"/>
    </location>
</feature>
<dbReference type="GO" id="GO:0005975">
    <property type="term" value="P:carbohydrate metabolic process"/>
    <property type="evidence" value="ECO:0007669"/>
    <property type="project" value="InterPro"/>
</dbReference>
<gene>
    <name evidence="8" type="ORF">CYLTODRAFT_458365</name>
</gene>
<dbReference type="InterPro" id="IPR013780">
    <property type="entry name" value="Glyco_hydro_b"/>
</dbReference>
<evidence type="ECO:0000256" key="5">
    <source>
        <dbReference type="ARBA" id="ARBA00023277"/>
    </source>
</evidence>
<evidence type="ECO:0000256" key="1">
    <source>
        <dbReference type="ARBA" id="ARBA00001913"/>
    </source>
</evidence>
<dbReference type="Gene3D" id="2.60.40.1180">
    <property type="entry name" value="Golgi alpha-mannosidase II"/>
    <property type="match status" value="1"/>
</dbReference>
<protein>
    <submittedName>
        <fullName evidence="8">Glycoside hydrolase family 13 protein</fullName>
    </submittedName>
</protein>
<dbReference type="NCBIfam" id="NF006969">
    <property type="entry name" value="PRK09441.1-2"/>
    <property type="match status" value="1"/>
</dbReference>
<dbReference type="SUPFAM" id="SSF51445">
    <property type="entry name" value="(Trans)glycosidases"/>
    <property type="match status" value="1"/>
</dbReference>
<dbReference type="STRING" id="1314674.A0A0D7B0V3"/>
<sequence length="504" mass="57245">MSKDANAEYAGKEQNYTMMQAYEWYSEGGGKHWNLLNSKLDEFADMGITAMWLPPPTKASGKDSVGYDIYDLYDLGEFDQKGSVRTKYGTKEELLALTKAAREKGIVSYIDAVLNHRFGADKTERFSVVEVDANDRTKEVSGPKDIKGWTRFDFPGRKDKYSSFKYRFHHFSGVDYDAETGNSAIYRIRGDFKEWANDVDEENGNYDFLMGADIDYSHPEAKEDTLNWGAWVIKETDAAGFRFDAVKHIEAGFIADFVKHTRKESGKPKMFAVGEFWKDSLEDLESYLGSLETQFSVFDAPLHYNFKEAGEAKENFDMRAIWDGTVVQKRPIDAVTLVDNHDTQVGQALESWVSSGFKPLAYSLILLRPDGYPCVFYGDLYGTLGENPQQPVSQLADIIRARKLYAYGELRDYSDHMNCLGWVRMGDERRSGCAVVLCNGSGDGEKRMEVGKERAGQKWTDVLGWYQGEIEIEEDGWATFKCHSESVSIWVNADAEGRDEFEKK</sequence>
<dbReference type="SUPFAM" id="SSF51011">
    <property type="entry name" value="Glycosyl hydrolase domain"/>
    <property type="match status" value="1"/>
</dbReference>
<dbReference type="InterPro" id="IPR017853">
    <property type="entry name" value="GH"/>
</dbReference>
<evidence type="ECO:0000313" key="8">
    <source>
        <dbReference type="EMBL" id="KIY63156.1"/>
    </source>
</evidence>
<evidence type="ECO:0000256" key="6">
    <source>
        <dbReference type="ARBA" id="ARBA00023295"/>
    </source>
</evidence>
<dbReference type="InterPro" id="IPR006047">
    <property type="entry name" value="GH13_cat_dom"/>
</dbReference>
<dbReference type="Pfam" id="PF00128">
    <property type="entry name" value="Alpha-amylase"/>
    <property type="match status" value="1"/>
</dbReference>
<dbReference type="InterPro" id="IPR013776">
    <property type="entry name" value="A-amylase_thermo"/>
</dbReference>
<keyword evidence="4 8" id="KW-0378">Hydrolase</keyword>